<evidence type="ECO:0000256" key="1">
    <source>
        <dbReference type="SAM" id="Phobius"/>
    </source>
</evidence>
<comment type="caution">
    <text evidence="3">The sequence shown here is derived from an EMBL/GenBank/DDBJ whole genome shotgun (WGS) entry which is preliminary data.</text>
</comment>
<gene>
    <name evidence="3" type="ORF">GWK08_17455</name>
</gene>
<reference evidence="3 4" key="1">
    <citation type="submission" date="2020-01" db="EMBL/GenBank/DDBJ databases">
        <title>Leptobacterium flavescens.</title>
        <authorList>
            <person name="Wang G."/>
        </authorList>
    </citation>
    <scope>NUCLEOTIDE SEQUENCE [LARGE SCALE GENOMIC DNA]</scope>
    <source>
        <strain evidence="3 4">KCTC 22160</strain>
    </source>
</reference>
<dbReference type="AlphaFoldDB" id="A0A6P0UQL1"/>
<accession>A0A6P0UQL1</accession>
<sequence>MEILKNRYFLSILFGTVAFLIIFEAFQQDFYIAYFDLSDGEEVSFWLLLRGQLYRWIIWLLLSIPLLSHIAKTSLRSEDLKIRLFLFYSACIFGLVILNILIISLVQILLSGQAFSWELFGEHIVFYIFQKAPVFTLAYVAITICAHLVVIKQRLETKVLKLSSFKKEHQNLYNELKHRAFSDNTSVLKVKVGNKFKIIPLEDIHWIEADDYCVKVHTAEKHAYSMRSSLKLLEKQLSSDGFLRVHRKAVVNMHKVTELKLSEPPRLILNYKDEIDIAKSRIKEIKNYFSSNKDQAVRA</sequence>
<evidence type="ECO:0000313" key="3">
    <source>
        <dbReference type="EMBL" id="NER15247.1"/>
    </source>
</evidence>
<dbReference type="Gene3D" id="2.40.50.1020">
    <property type="entry name" value="LytTr DNA-binding domain"/>
    <property type="match status" value="1"/>
</dbReference>
<keyword evidence="1" id="KW-1133">Transmembrane helix</keyword>
<protein>
    <recommendedName>
        <fullName evidence="2">HTH LytTR-type domain-containing protein</fullName>
    </recommendedName>
</protein>
<dbReference type="SMART" id="SM00850">
    <property type="entry name" value="LytTR"/>
    <property type="match status" value="1"/>
</dbReference>
<dbReference type="PANTHER" id="PTHR37299:SF1">
    <property type="entry name" value="STAGE 0 SPORULATION PROTEIN A HOMOLOG"/>
    <property type="match status" value="1"/>
</dbReference>
<name>A0A6P0UQL1_9FLAO</name>
<dbReference type="PANTHER" id="PTHR37299">
    <property type="entry name" value="TRANSCRIPTIONAL REGULATOR-RELATED"/>
    <property type="match status" value="1"/>
</dbReference>
<dbReference type="InterPro" id="IPR046947">
    <property type="entry name" value="LytR-like"/>
</dbReference>
<evidence type="ECO:0000313" key="4">
    <source>
        <dbReference type="Proteomes" id="UP000468581"/>
    </source>
</evidence>
<dbReference type="InterPro" id="IPR007492">
    <property type="entry name" value="LytTR_DNA-bd_dom"/>
</dbReference>
<feature type="domain" description="HTH LytTR-type" evidence="2">
    <location>
        <begin position="188"/>
        <end position="291"/>
    </location>
</feature>
<keyword evidence="4" id="KW-1185">Reference proteome</keyword>
<dbReference type="Pfam" id="PF04397">
    <property type="entry name" value="LytTR"/>
    <property type="match status" value="1"/>
</dbReference>
<proteinExistence type="predicted"/>
<dbReference type="EMBL" id="JAABOO010000004">
    <property type="protein sequence ID" value="NER15247.1"/>
    <property type="molecule type" value="Genomic_DNA"/>
</dbReference>
<dbReference type="RefSeq" id="WP_163608536.1">
    <property type="nucleotide sequence ID" value="NZ_JAABOO010000004.1"/>
</dbReference>
<feature type="transmembrane region" description="Helical" evidence="1">
    <location>
        <begin position="84"/>
        <end position="112"/>
    </location>
</feature>
<feature type="transmembrane region" description="Helical" evidence="1">
    <location>
        <begin position="12"/>
        <end position="33"/>
    </location>
</feature>
<dbReference type="GO" id="GO:0003677">
    <property type="term" value="F:DNA binding"/>
    <property type="evidence" value="ECO:0007669"/>
    <property type="project" value="InterPro"/>
</dbReference>
<evidence type="ECO:0000259" key="2">
    <source>
        <dbReference type="PROSITE" id="PS50930"/>
    </source>
</evidence>
<feature type="transmembrane region" description="Helical" evidence="1">
    <location>
        <begin position="132"/>
        <end position="151"/>
    </location>
</feature>
<keyword evidence="1" id="KW-0812">Transmembrane</keyword>
<dbReference type="GO" id="GO:0000156">
    <property type="term" value="F:phosphorelay response regulator activity"/>
    <property type="evidence" value="ECO:0007669"/>
    <property type="project" value="InterPro"/>
</dbReference>
<organism evidence="3 4">
    <name type="scientific">Leptobacterium flavescens</name>
    <dbReference type="NCBI Taxonomy" id="472055"/>
    <lineage>
        <taxon>Bacteria</taxon>
        <taxon>Pseudomonadati</taxon>
        <taxon>Bacteroidota</taxon>
        <taxon>Flavobacteriia</taxon>
        <taxon>Flavobacteriales</taxon>
        <taxon>Flavobacteriaceae</taxon>
        <taxon>Leptobacterium</taxon>
    </lineage>
</organism>
<dbReference type="Proteomes" id="UP000468581">
    <property type="component" value="Unassembled WGS sequence"/>
</dbReference>
<dbReference type="PROSITE" id="PS50930">
    <property type="entry name" value="HTH_LYTTR"/>
    <property type="match status" value="1"/>
</dbReference>
<keyword evidence="1" id="KW-0472">Membrane</keyword>
<feature type="transmembrane region" description="Helical" evidence="1">
    <location>
        <begin position="53"/>
        <end position="72"/>
    </location>
</feature>